<reference evidence="3 4" key="1">
    <citation type="submission" date="2019-02" db="EMBL/GenBank/DDBJ databases">
        <title>Deep-cultivation of Planctomycetes and their phenomic and genomic characterization uncovers novel biology.</title>
        <authorList>
            <person name="Wiegand S."/>
            <person name="Jogler M."/>
            <person name="Boedeker C."/>
            <person name="Pinto D."/>
            <person name="Vollmers J."/>
            <person name="Rivas-Marin E."/>
            <person name="Kohn T."/>
            <person name="Peeters S.H."/>
            <person name="Heuer A."/>
            <person name="Rast P."/>
            <person name="Oberbeckmann S."/>
            <person name="Bunk B."/>
            <person name="Jeske O."/>
            <person name="Meyerdierks A."/>
            <person name="Storesund J.E."/>
            <person name="Kallscheuer N."/>
            <person name="Luecker S."/>
            <person name="Lage O.M."/>
            <person name="Pohl T."/>
            <person name="Merkel B.J."/>
            <person name="Hornburger P."/>
            <person name="Mueller R.-W."/>
            <person name="Bruemmer F."/>
            <person name="Labrenz M."/>
            <person name="Spormann A.M."/>
            <person name="Op Den Camp H."/>
            <person name="Overmann J."/>
            <person name="Amann R."/>
            <person name="Jetten M.S.M."/>
            <person name="Mascher T."/>
            <person name="Medema M.H."/>
            <person name="Devos D.P."/>
            <person name="Kaster A.-K."/>
            <person name="Ovreas L."/>
            <person name="Rohde M."/>
            <person name="Galperin M.Y."/>
            <person name="Jogler C."/>
        </authorList>
    </citation>
    <scope>NUCLEOTIDE SEQUENCE [LARGE SCALE GENOMIC DNA]</scope>
    <source>
        <strain evidence="3 4">Poly51</strain>
    </source>
</reference>
<keyword evidence="3" id="KW-0328">Glycosyltransferase</keyword>
<feature type="compositionally biased region" description="Polar residues" evidence="1">
    <location>
        <begin position="406"/>
        <end position="417"/>
    </location>
</feature>
<dbReference type="Pfam" id="PF13439">
    <property type="entry name" value="Glyco_transf_4"/>
    <property type="match status" value="1"/>
</dbReference>
<dbReference type="EC" id="2.4.1.11" evidence="3"/>
<dbReference type="OrthoDB" id="9787617at2"/>
<sequence>MRILVAHNSHKIPGGEQRVFESEVELLREAGHEVFLLNPHNDELDGRKQLSIAAETVWNRRIVRQINQLIPKIRPDVAHFHNVFPVLSPAVFSAVKRAKVSTVWTLHNYRLICPGMLLMRDGKPCEECVGKRFAFPAIRHRCYRNSLPATTVIAATLSVHRGIRTWRDDVDRFLVPSEFARRKLTAGGVPEAKLTVKPNFVSGEPGVGGGAGGYFLFVGRLSEEKGVHCLLNAWLRLKNPLPLKILGSGELPSDLRDAIARLDNVEFLGSRSAEEVMQMMADARATIVPSICYETFGLVVTESFSVGTPVIASDIGAIGELIDHGKNGLKFAPGDPQALASAVETFVSMEQQPLRSEARLCYERDFRAATNLKLLENVYHEVMQANGQIVSDQVGLPKGLRVDLAQRTSTTGETPARSTRPAKPVAQSRD</sequence>
<evidence type="ECO:0000313" key="4">
    <source>
        <dbReference type="Proteomes" id="UP000318288"/>
    </source>
</evidence>
<dbReference type="AlphaFoldDB" id="A0A5C6FGK1"/>
<keyword evidence="3" id="KW-0808">Transferase</keyword>
<dbReference type="PANTHER" id="PTHR45947">
    <property type="entry name" value="SULFOQUINOVOSYL TRANSFERASE SQD2"/>
    <property type="match status" value="1"/>
</dbReference>
<organism evidence="3 4">
    <name type="scientific">Rubripirellula tenax</name>
    <dbReference type="NCBI Taxonomy" id="2528015"/>
    <lineage>
        <taxon>Bacteria</taxon>
        <taxon>Pseudomonadati</taxon>
        <taxon>Planctomycetota</taxon>
        <taxon>Planctomycetia</taxon>
        <taxon>Pirellulales</taxon>
        <taxon>Pirellulaceae</taxon>
        <taxon>Rubripirellula</taxon>
    </lineage>
</organism>
<dbReference type="Pfam" id="PF13692">
    <property type="entry name" value="Glyco_trans_1_4"/>
    <property type="match status" value="1"/>
</dbReference>
<dbReference type="GO" id="GO:0004373">
    <property type="term" value="F:alpha-1,4-glucan glucosyltransferase (UDP-glucose donor) activity"/>
    <property type="evidence" value="ECO:0007669"/>
    <property type="project" value="UniProtKB-EC"/>
</dbReference>
<feature type="region of interest" description="Disordered" evidence="1">
    <location>
        <begin position="406"/>
        <end position="430"/>
    </location>
</feature>
<evidence type="ECO:0000259" key="2">
    <source>
        <dbReference type="Pfam" id="PF13439"/>
    </source>
</evidence>
<dbReference type="RefSeq" id="WP_146454548.1">
    <property type="nucleotide sequence ID" value="NZ_SJPW01000001.1"/>
</dbReference>
<dbReference type="EMBL" id="SJPW01000001">
    <property type="protein sequence ID" value="TWU60611.1"/>
    <property type="molecule type" value="Genomic_DNA"/>
</dbReference>
<accession>A0A5C6FGK1</accession>
<proteinExistence type="predicted"/>
<dbReference type="InterPro" id="IPR050194">
    <property type="entry name" value="Glycosyltransferase_grp1"/>
</dbReference>
<name>A0A5C6FGK1_9BACT</name>
<feature type="domain" description="Glycosyltransferase subfamily 4-like N-terminal" evidence="2">
    <location>
        <begin position="14"/>
        <end position="201"/>
    </location>
</feature>
<evidence type="ECO:0000313" key="3">
    <source>
        <dbReference type="EMBL" id="TWU60611.1"/>
    </source>
</evidence>
<protein>
    <submittedName>
        <fullName evidence="3">Glycogen synthase</fullName>
        <ecNumber evidence="3">2.4.1.11</ecNumber>
    </submittedName>
</protein>
<dbReference type="Gene3D" id="3.40.50.2000">
    <property type="entry name" value="Glycogen Phosphorylase B"/>
    <property type="match status" value="2"/>
</dbReference>
<dbReference type="Proteomes" id="UP000318288">
    <property type="component" value="Unassembled WGS sequence"/>
</dbReference>
<dbReference type="PANTHER" id="PTHR45947:SF13">
    <property type="entry name" value="TRANSFERASE"/>
    <property type="match status" value="1"/>
</dbReference>
<dbReference type="SUPFAM" id="SSF53756">
    <property type="entry name" value="UDP-Glycosyltransferase/glycogen phosphorylase"/>
    <property type="match status" value="1"/>
</dbReference>
<keyword evidence="4" id="KW-1185">Reference proteome</keyword>
<dbReference type="CDD" id="cd03801">
    <property type="entry name" value="GT4_PimA-like"/>
    <property type="match status" value="1"/>
</dbReference>
<evidence type="ECO:0000256" key="1">
    <source>
        <dbReference type="SAM" id="MobiDB-lite"/>
    </source>
</evidence>
<dbReference type="InterPro" id="IPR028098">
    <property type="entry name" value="Glyco_trans_4-like_N"/>
</dbReference>
<gene>
    <name evidence="3" type="ORF">Poly51_08890</name>
</gene>
<comment type="caution">
    <text evidence="3">The sequence shown here is derived from an EMBL/GenBank/DDBJ whole genome shotgun (WGS) entry which is preliminary data.</text>
</comment>